<evidence type="ECO:0000259" key="4">
    <source>
        <dbReference type="PROSITE" id="PS51277"/>
    </source>
</evidence>
<organism evidence="5 6">
    <name type="scientific">Ceratodon purpureus</name>
    <name type="common">Fire moss</name>
    <name type="synonym">Dicranum purpureum</name>
    <dbReference type="NCBI Taxonomy" id="3225"/>
    <lineage>
        <taxon>Eukaryota</taxon>
        <taxon>Viridiplantae</taxon>
        <taxon>Streptophyta</taxon>
        <taxon>Embryophyta</taxon>
        <taxon>Bryophyta</taxon>
        <taxon>Bryophytina</taxon>
        <taxon>Bryopsida</taxon>
        <taxon>Dicranidae</taxon>
        <taxon>Pseudoditrichales</taxon>
        <taxon>Ditrichaceae</taxon>
        <taxon>Ceratodon</taxon>
    </lineage>
</organism>
<feature type="chain" id="PRO_5035854724" description="BURP domain-containing protein" evidence="3">
    <location>
        <begin position="22"/>
        <end position="313"/>
    </location>
</feature>
<name>A0A8T0GM39_CERPU</name>
<comment type="caution">
    <text evidence="5">The sequence shown here is derived from an EMBL/GenBank/DDBJ whole genome shotgun (WGS) entry which is preliminary data.</text>
</comment>
<evidence type="ECO:0000313" key="6">
    <source>
        <dbReference type="Proteomes" id="UP000822688"/>
    </source>
</evidence>
<gene>
    <name evidence="5" type="ORF">KC19_10G055700</name>
</gene>
<reference evidence="5" key="1">
    <citation type="submission" date="2020-06" db="EMBL/GenBank/DDBJ databases">
        <title>WGS assembly of Ceratodon purpureus strain R40.</title>
        <authorList>
            <person name="Carey S.B."/>
            <person name="Jenkins J."/>
            <person name="Shu S."/>
            <person name="Lovell J.T."/>
            <person name="Sreedasyam A."/>
            <person name="Maumus F."/>
            <person name="Tiley G.P."/>
            <person name="Fernandez-Pozo N."/>
            <person name="Barry K."/>
            <person name="Chen C."/>
            <person name="Wang M."/>
            <person name="Lipzen A."/>
            <person name="Daum C."/>
            <person name="Saski C.A."/>
            <person name="Payton A.C."/>
            <person name="Mcbreen J.C."/>
            <person name="Conrad R.E."/>
            <person name="Kollar L.M."/>
            <person name="Olsson S."/>
            <person name="Huttunen S."/>
            <person name="Landis J.B."/>
            <person name="Wickett N.J."/>
            <person name="Johnson M.G."/>
            <person name="Rensing S.A."/>
            <person name="Grimwood J."/>
            <person name="Schmutz J."/>
            <person name="Mcdaniel S.F."/>
        </authorList>
    </citation>
    <scope>NUCLEOTIDE SEQUENCE</scope>
    <source>
        <strain evidence="5">R40</strain>
    </source>
</reference>
<sequence length="313" mass="32733">MVSILIMLLIGLTTMVSTAGASRPFVDEVPTSSLTDKLMLEVCSAEYLICSNFQTAGSIKSDDVAKAASLRDASVLTINDLQEDFFLESSLVEGGIITLKNNLQDAAPARAFLSAVAANALPALTAYNTLSIMKQFGVAQDSSMATSVATAAYLCGGAALPGEARSCATSADALAAFVAAELGNNVNVHATKGAPISTSTSTSVAKAPVTIVKVVKGSVEEGKKVVVCHHLAFPSSLYYCHRVTGTKVIQTTLKTNEGSLIKGMAICHLNTKLWLSRHPAFKALNIARGDEACHFVVENDIIFTAAMAQDTLA</sequence>
<dbReference type="EMBL" id="CM026431">
    <property type="protein sequence ID" value="KAG0558798.1"/>
    <property type="molecule type" value="Genomic_DNA"/>
</dbReference>
<keyword evidence="1 3" id="KW-0732">Signal</keyword>
<dbReference type="AlphaFoldDB" id="A0A8T0GM39"/>
<proteinExistence type="predicted"/>
<dbReference type="Proteomes" id="UP000822688">
    <property type="component" value="Chromosome 10"/>
</dbReference>
<dbReference type="PANTHER" id="PTHR31458">
    <property type="entry name" value="POLYGALACTURONASE 1 BETA-LIKE PROTEIN 2"/>
    <property type="match status" value="1"/>
</dbReference>
<accession>A0A8T0GM39</accession>
<evidence type="ECO:0000256" key="2">
    <source>
        <dbReference type="ARBA" id="ARBA00023180"/>
    </source>
</evidence>
<dbReference type="Pfam" id="PF03181">
    <property type="entry name" value="BURP"/>
    <property type="match status" value="1"/>
</dbReference>
<keyword evidence="6" id="KW-1185">Reference proteome</keyword>
<feature type="domain" description="BURP" evidence="4">
    <location>
        <begin position="85"/>
        <end position="306"/>
    </location>
</feature>
<protein>
    <recommendedName>
        <fullName evidence="4">BURP domain-containing protein</fullName>
    </recommendedName>
</protein>
<feature type="signal peptide" evidence="3">
    <location>
        <begin position="1"/>
        <end position="21"/>
    </location>
</feature>
<keyword evidence="2" id="KW-0325">Glycoprotein</keyword>
<dbReference type="InterPro" id="IPR004873">
    <property type="entry name" value="BURP_dom"/>
</dbReference>
<dbReference type="InterPro" id="IPR051897">
    <property type="entry name" value="PG-associated_BURP"/>
</dbReference>
<dbReference type="PANTHER" id="PTHR31458:SF16">
    <property type="entry name" value="BURP DOMAIN-CONTAINING PROTEIN"/>
    <property type="match status" value="1"/>
</dbReference>
<dbReference type="SMART" id="SM01045">
    <property type="entry name" value="BURP"/>
    <property type="match status" value="1"/>
</dbReference>
<evidence type="ECO:0000256" key="3">
    <source>
        <dbReference type="SAM" id="SignalP"/>
    </source>
</evidence>
<evidence type="ECO:0000313" key="5">
    <source>
        <dbReference type="EMBL" id="KAG0558798.1"/>
    </source>
</evidence>
<dbReference type="PROSITE" id="PS51277">
    <property type="entry name" value="BURP"/>
    <property type="match status" value="1"/>
</dbReference>
<evidence type="ECO:0000256" key="1">
    <source>
        <dbReference type="ARBA" id="ARBA00022729"/>
    </source>
</evidence>